<dbReference type="InterPro" id="IPR039425">
    <property type="entry name" value="RNA_pol_sigma-70-like"/>
</dbReference>
<dbReference type="PANTHER" id="PTHR43133:SF62">
    <property type="entry name" value="RNA POLYMERASE SIGMA FACTOR SIGZ"/>
    <property type="match status" value="1"/>
</dbReference>
<keyword evidence="8" id="KW-1185">Reference proteome</keyword>
<organism evidence="7 8">
    <name type="scientific">Gemmatimonas groenlandica</name>
    <dbReference type="NCBI Taxonomy" id="2732249"/>
    <lineage>
        <taxon>Bacteria</taxon>
        <taxon>Pseudomonadati</taxon>
        <taxon>Gemmatimonadota</taxon>
        <taxon>Gemmatimonadia</taxon>
        <taxon>Gemmatimonadales</taxon>
        <taxon>Gemmatimonadaceae</taxon>
        <taxon>Gemmatimonas</taxon>
    </lineage>
</organism>
<feature type="domain" description="RNA polymerase sigma factor 70 region 4 type 2" evidence="6">
    <location>
        <begin position="120"/>
        <end position="169"/>
    </location>
</feature>
<reference evidence="7 8" key="1">
    <citation type="submission" date="2020-05" db="EMBL/GenBank/DDBJ databases">
        <title>Complete genome sequence of Gemmatimonas greenlandica TET16.</title>
        <authorList>
            <person name="Zeng Y."/>
        </authorList>
    </citation>
    <scope>NUCLEOTIDE SEQUENCE [LARGE SCALE GENOMIC DNA]</scope>
    <source>
        <strain evidence="7 8">TET16</strain>
    </source>
</reference>
<sequence length="193" mass="21991">MSSAAPLLPRIATGDEHAVRECVARYGALIWSLVRRWSPDARDAEDAVQEVFVDLWRSAARYEPTRSTEAGWVAMVTRRRLIDRLRRRQRAVELEPLPDDFDLAHDEPSDDARDDRVERARAALRALPEAQRTMLELSLLHGRTHDEIAKATNTPLGTVKSHIRRGLQRARAMLLHTNDLHHASDATNEEHES</sequence>
<dbReference type="InterPro" id="IPR013249">
    <property type="entry name" value="RNA_pol_sigma70_r4_t2"/>
</dbReference>
<proteinExistence type="inferred from homology"/>
<dbReference type="GO" id="GO:0006352">
    <property type="term" value="P:DNA-templated transcription initiation"/>
    <property type="evidence" value="ECO:0007669"/>
    <property type="project" value="InterPro"/>
</dbReference>
<feature type="domain" description="RNA polymerase sigma-70 region 2" evidence="5">
    <location>
        <begin position="23"/>
        <end position="90"/>
    </location>
</feature>
<dbReference type="SUPFAM" id="SSF88659">
    <property type="entry name" value="Sigma3 and sigma4 domains of RNA polymerase sigma factors"/>
    <property type="match status" value="1"/>
</dbReference>
<dbReference type="InterPro" id="IPR013325">
    <property type="entry name" value="RNA_pol_sigma_r2"/>
</dbReference>
<evidence type="ECO:0000259" key="5">
    <source>
        <dbReference type="Pfam" id="PF04542"/>
    </source>
</evidence>
<gene>
    <name evidence="7" type="ORF">HKW67_13215</name>
</gene>
<dbReference type="NCBIfam" id="TIGR02937">
    <property type="entry name" value="sigma70-ECF"/>
    <property type="match status" value="1"/>
</dbReference>
<keyword evidence="2" id="KW-0805">Transcription regulation</keyword>
<dbReference type="SUPFAM" id="SSF88946">
    <property type="entry name" value="Sigma2 domain of RNA polymerase sigma factors"/>
    <property type="match status" value="1"/>
</dbReference>
<evidence type="ECO:0000256" key="4">
    <source>
        <dbReference type="ARBA" id="ARBA00023163"/>
    </source>
</evidence>
<dbReference type="Pfam" id="PF04542">
    <property type="entry name" value="Sigma70_r2"/>
    <property type="match status" value="1"/>
</dbReference>
<name>A0A6M4IQI1_9BACT</name>
<dbReference type="KEGG" id="ggr:HKW67_13215"/>
<dbReference type="InterPro" id="IPR013324">
    <property type="entry name" value="RNA_pol_sigma_r3/r4-like"/>
</dbReference>
<evidence type="ECO:0000256" key="3">
    <source>
        <dbReference type="ARBA" id="ARBA00023082"/>
    </source>
</evidence>
<evidence type="ECO:0000259" key="6">
    <source>
        <dbReference type="Pfam" id="PF08281"/>
    </source>
</evidence>
<evidence type="ECO:0000256" key="1">
    <source>
        <dbReference type="ARBA" id="ARBA00010641"/>
    </source>
</evidence>
<keyword evidence="4" id="KW-0804">Transcription</keyword>
<dbReference type="GO" id="GO:0003677">
    <property type="term" value="F:DNA binding"/>
    <property type="evidence" value="ECO:0007669"/>
    <property type="project" value="InterPro"/>
</dbReference>
<dbReference type="Gene3D" id="1.10.10.10">
    <property type="entry name" value="Winged helix-like DNA-binding domain superfamily/Winged helix DNA-binding domain"/>
    <property type="match status" value="1"/>
</dbReference>
<dbReference type="InterPro" id="IPR014284">
    <property type="entry name" value="RNA_pol_sigma-70_dom"/>
</dbReference>
<evidence type="ECO:0000313" key="8">
    <source>
        <dbReference type="Proteomes" id="UP000500938"/>
    </source>
</evidence>
<dbReference type="AlphaFoldDB" id="A0A6M4IQI1"/>
<dbReference type="InterPro" id="IPR036388">
    <property type="entry name" value="WH-like_DNA-bd_sf"/>
</dbReference>
<dbReference type="Pfam" id="PF08281">
    <property type="entry name" value="Sigma70_r4_2"/>
    <property type="match status" value="1"/>
</dbReference>
<keyword evidence="3" id="KW-0731">Sigma factor</keyword>
<dbReference type="EMBL" id="CP053085">
    <property type="protein sequence ID" value="QJR36395.1"/>
    <property type="molecule type" value="Genomic_DNA"/>
</dbReference>
<dbReference type="GO" id="GO:0016987">
    <property type="term" value="F:sigma factor activity"/>
    <property type="evidence" value="ECO:0007669"/>
    <property type="project" value="UniProtKB-KW"/>
</dbReference>
<accession>A0A6M4IQI1</accession>
<dbReference type="PANTHER" id="PTHR43133">
    <property type="entry name" value="RNA POLYMERASE ECF-TYPE SIGMA FACTO"/>
    <property type="match status" value="1"/>
</dbReference>
<comment type="similarity">
    <text evidence="1">Belongs to the sigma-70 factor family. ECF subfamily.</text>
</comment>
<dbReference type="RefSeq" id="WP_171225827.1">
    <property type="nucleotide sequence ID" value="NZ_CP053085.1"/>
</dbReference>
<dbReference type="InterPro" id="IPR007627">
    <property type="entry name" value="RNA_pol_sigma70_r2"/>
</dbReference>
<dbReference type="Proteomes" id="UP000500938">
    <property type="component" value="Chromosome"/>
</dbReference>
<evidence type="ECO:0000313" key="7">
    <source>
        <dbReference type="EMBL" id="QJR36395.1"/>
    </source>
</evidence>
<dbReference type="Gene3D" id="1.10.1740.10">
    <property type="match status" value="1"/>
</dbReference>
<evidence type="ECO:0000256" key="2">
    <source>
        <dbReference type="ARBA" id="ARBA00023015"/>
    </source>
</evidence>
<dbReference type="CDD" id="cd06171">
    <property type="entry name" value="Sigma70_r4"/>
    <property type="match status" value="1"/>
</dbReference>
<protein>
    <submittedName>
        <fullName evidence="7">Sigma-70 family RNA polymerase sigma factor</fullName>
    </submittedName>
</protein>